<proteinExistence type="predicted"/>
<comment type="caution">
    <text evidence="2">The sequence shown here is derived from an EMBL/GenBank/DDBJ whole genome shotgun (WGS) entry which is preliminary data.</text>
</comment>
<dbReference type="InterPro" id="IPR037523">
    <property type="entry name" value="VOC_core"/>
</dbReference>
<dbReference type="SUPFAM" id="SSF54593">
    <property type="entry name" value="Glyoxalase/Bleomycin resistance protein/Dihydroxybiphenyl dioxygenase"/>
    <property type="match status" value="1"/>
</dbReference>
<sequence>MITQIGTVAVYVDDQQKAKTFWTEKAGFELRRETPMTPEASWLEVAPPGAQSCLVIYPKAMMAGAEEMKPSIVFLCDDIDGTFRRMKDAGVKFLEEPNPMPWGTYARFEDEDGNEFLLKG</sequence>
<keyword evidence="3" id="KW-1185">Reference proteome</keyword>
<evidence type="ECO:0000313" key="3">
    <source>
        <dbReference type="Proteomes" id="UP000309673"/>
    </source>
</evidence>
<dbReference type="PROSITE" id="PS51819">
    <property type="entry name" value="VOC"/>
    <property type="match status" value="1"/>
</dbReference>
<dbReference type="PANTHER" id="PTHR36437:SF2">
    <property type="entry name" value="GLYOXALASE_BLEOMYCIN RESISTANCE PROTEIN_DIOXYGENASE"/>
    <property type="match status" value="1"/>
</dbReference>
<accession>A0A4U0F997</accession>
<dbReference type="InterPro" id="IPR029068">
    <property type="entry name" value="Glyas_Bleomycin-R_OHBP_Dase"/>
</dbReference>
<dbReference type="Proteomes" id="UP000309673">
    <property type="component" value="Unassembled WGS sequence"/>
</dbReference>
<dbReference type="OrthoDB" id="9803079at2"/>
<dbReference type="Gene3D" id="3.10.180.10">
    <property type="entry name" value="2,3-Dihydroxybiphenyl 1,2-Dioxygenase, domain 1"/>
    <property type="match status" value="1"/>
</dbReference>
<organism evidence="2 3">
    <name type="scientific">Cohnella pontilimi</name>
    <dbReference type="NCBI Taxonomy" id="2564100"/>
    <lineage>
        <taxon>Bacteria</taxon>
        <taxon>Bacillati</taxon>
        <taxon>Bacillota</taxon>
        <taxon>Bacilli</taxon>
        <taxon>Bacillales</taxon>
        <taxon>Paenibacillaceae</taxon>
        <taxon>Cohnella</taxon>
    </lineage>
</organism>
<dbReference type="Pfam" id="PF00903">
    <property type="entry name" value="Glyoxalase"/>
    <property type="match status" value="1"/>
</dbReference>
<dbReference type="EMBL" id="SUPK01000007">
    <property type="protein sequence ID" value="TJY41048.1"/>
    <property type="molecule type" value="Genomic_DNA"/>
</dbReference>
<dbReference type="CDD" id="cd07263">
    <property type="entry name" value="VOC_like"/>
    <property type="match status" value="1"/>
</dbReference>
<dbReference type="RefSeq" id="WP_136778676.1">
    <property type="nucleotide sequence ID" value="NZ_SUPK01000007.1"/>
</dbReference>
<name>A0A4U0F997_9BACL</name>
<evidence type="ECO:0000259" key="1">
    <source>
        <dbReference type="PROSITE" id="PS51819"/>
    </source>
</evidence>
<evidence type="ECO:0000313" key="2">
    <source>
        <dbReference type="EMBL" id="TJY41048.1"/>
    </source>
</evidence>
<dbReference type="InterPro" id="IPR004360">
    <property type="entry name" value="Glyas_Fos-R_dOase_dom"/>
</dbReference>
<protein>
    <submittedName>
        <fullName evidence="2">VOC family protein</fullName>
    </submittedName>
</protein>
<dbReference type="PANTHER" id="PTHR36437">
    <property type="entry name" value="GLYOXALASE/BLEOMYCIN RESISTANCE PROTEIN/DIOXYGENASE"/>
    <property type="match status" value="1"/>
</dbReference>
<feature type="domain" description="VOC" evidence="1">
    <location>
        <begin position="4"/>
        <end position="120"/>
    </location>
</feature>
<reference evidence="2 3" key="1">
    <citation type="submission" date="2019-04" db="EMBL/GenBank/DDBJ databases">
        <title>Cohnella sp. nov., isolated from soil.</title>
        <authorList>
            <person name="Kim W."/>
        </authorList>
    </citation>
    <scope>NUCLEOTIDE SEQUENCE [LARGE SCALE GENOMIC DNA]</scope>
    <source>
        <strain evidence="2 3">CAU 1483</strain>
    </source>
</reference>
<dbReference type="AlphaFoldDB" id="A0A4U0F997"/>
<gene>
    <name evidence="2" type="ORF">E5161_15185</name>
</gene>